<dbReference type="PANTHER" id="PTHR32295:SF6">
    <property type="entry name" value="PROTEIN IQ-DOMAIN 18"/>
    <property type="match status" value="1"/>
</dbReference>
<proteinExistence type="inferred from homology"/>
<gene>
    <name evidence="4" type="ORF">GIB67_001649</name>
</gene>
<dbReference type="Proteomes" id="UP000541444">
    <property type="component" value="Unassembled WGS sequence"/>
</dbReference>
<dbReference type="GO" id="GO:0005516">
    <property type="term" value="F:calmodulin binding"/>
    <property type="evidence" value="ECO:0007669"/>
    <property type="project" value="UniProtKB-KW"/>
</dbReference>
<sequence>MGKKGSWLSAVKRAFRSPTKENNDKVRTSRRREDEQEQEEEEKREKRRWIFRKPSSSQEIVIQCQQLQPKTASSTAAIPISAATVTATEQRHNIAMAVATTAAAEAAVVKAQAAVEVLRLIRPTNFVREHGAALMIQKAFRGYLSRDGSSIPDDWDDRPHRVEEIQAMLNSRKEASLNREKALAYAFSHQIWKSGRNPSFGNDEELEETPKGLDRWMSTKPWDRVEGGRGHHFGIEQRSNFSSCCTDSIGGENSPSSTSDLRRWLR</sequence>
<feature type="compositionally biased region" description="Basic and acidic residues" evidence="3">
    <location>
        <begin position="18"/>
        <end position="34"/>
    </location>
</feature>
<dbReference type="AlphaFoldDB" id="A0A7J7L0S7"/>
<dbReference type="PANTHER" id="PTHR32295">
    <property type="entry name" value="IQ-DOMAIN 5-RELATED"/>
    <property type="match status" value="1"/>
</dbReference>
<name>A0A7J7L0S7_9MAGN</name>
<feature type="region of interest" description="Disordered" evidence="3">
    <location>
        <begin position="1"/>
        <end position="46"/>
    </location>
</feature>
<protein>
    <submittedName>
        <fullName evidence="4">Uncharacterized protein</fullName>
    </submittedName>
</protein>
<evidence type="ECO:0000313" key="4">
    <source>
        <dbReference type="EMBL" id="KAF6136240.1"/>
    </source>
</evidence>
<evidence type="ECO:0000256" key="3">
    <source>
        <dbReference type="SAM" id="MobiDB-lite"/>
    </source>
</evidence>
<evidence type="ECO:0000313" key="5">
    <source>
        <dbReference type="Proteomes" id="UP000541444"/>
    </source>
</evidence>
<dbReference type="EMBL" id="JACGCM010002755">
    <property type="protein sequence ID" value="KAF6136240.1"/>
    <property type="molecule type" value="Genomic_DNA"/>
</dbReference>
<accession>A0A7J7L0S7</accession>
<comment type="similarity">
    <text evidence="2">Belongs to the IQD family.</text>
</comment>
<evidence type="ECO:0000256" key="2">
    <source>
        <dbReference type="ARBA" id="ARBA00024341"/>
    </source>
</evidence>
<feature type="region of interest" description="Disordered" evidence="3">
    <location>
        <begin position="244"/>
        <end position="266"/>
    </location>
</feature>
<organism evidence="4 5">
    <name type="scientific">Kingdonia uniflora</name>
    <dbReference type="NCBI Taxonomy" id="39325"/>
    <lineage>
        <taxon>Eukaryota</taxon>
        <taxon>Viridiplantae</taxon>
        <taxon>Streptophyta</taxon>
        <taxon>Embryophyta</taxon>
        <taxon>Tracheophyta</taxon>
        <taxon>Spermatophyta</taxon>
        <taxon>Magnoliopsida</taxon>
        <taxon>Ranunculales</taxon>
        <taxon>Circaeasteraceae</taxon>
        <taxon>Kingdonia</taxon>
    </lineage>
</organism>
<dbReference type="OrthoDB" id="776767at2759"/>
<feature type="compositionally biased region" description="Polar residues" evidence="3">
    <location>
        <begin position="244"/>
        <end position="259"/>
    </location>
</feature>
<dbReference type="PROSITE" id="PS50096">
    <property type="entry name" value="IQ"/>
    <property type="match status" value="1"/>
</dbReference>
<reference evidence="4 5" key="1">
    <citation type="journal article" date="2020" name="IScience">
        <title>Genome Sequencing of the Endangered Kingdonia uniflora (Circaeasteraceae, Ranunculales) Reveals Potential Mechanisms of Evolutionary Specialization.</title>
        <authorList>
            <person name="Sun Y."/>
            <person name="Deng T."/>
            <person name="Zhang A."/>
            <person name="Moore M.J."/>
            <person name="Landis J.B."/>
            <person name="Lin N."/>
            <person name="Zhang H."/>
            <person name="Zhang X."/>
            <person name="Huang J."/>
            <person name="Zhang X."/>
            <person name="Sun H."/>
            <person name="Wang H."/>
        </authorList>
    </citation>
    <scope>NUCLEOTIDE SEQUENCE [LARGE SCALE GENOMIC DNA]</scope>
    <source>
        <strain evidence="4">TB1705</strain>
        <tissue evidence="4">Leaf</tissue>
    </source>
</reference>
<keyword evidence="5" id="KW-1185">Reference proteome</keyword>
<keyword evidence="1" id="KW-0112">Calmodulin-binding</keyword>
<evidence type="ECO:0000256" key="1">
    <source>
        <dbReference type="ARBA" id="ARBA00022860"/>
    </source>
</evidence>
<comment type="caution">
    <text evidence="4">The sequence shown here is derived from an EMBL/GenBank/DDBJ whole genome shotgun (WGS) entry which is preliminary data.</text>
</comment>